<name>A0A1Y6M1G6_ZYMTR</name>
<dbReference type="EMBL" id="LT882693">
    <property type="protein sequence ID" value="SMY30432.1"/>
    <property type="molecule type" value="Genomic_DNA"/>
</dbReference>
<sequence>MLPTFGTTNVTLDQLLQRNKNKARIGKYALKLHEHDAAILAAWCDKWNLDRYHMPDAINLLRLLRKMHHLQHIPHEAGVRELAFRIGKKIADTYLGKKENGGKRAATTQDLEGLAQKVAELWKMEIPRVVNEQAGCGPAGEEDGGEVDGGDEDGGDEDEGEEDKEEEDGVDTPDNDGESLARLENAYATPAVIQPPPGAPKRHLRPVTPTPVPTVKHTAAKILRERPTAAPKMPKMKLEPETPLRRLKKSKFAQTPRVSITEEADKITVLATRSRELRKKCAALKETIAERETEAAQLKVEVRAMQKELMLLS</sequence>
<evidence type="ECO:0000313" key="4">
    <source>
        <dbReference type="Proteomes" id="UP000215453"/>
    </source>
</evidence>
<gene>
    <name evidence="3" type="ORF">ZT1A5_G11885</name>
</gene>
<protein>
    <submittedName>
        <fullName evidence="3">Uncharacterized protein</fullName>
    </submittedName>
</protein>
<dbReference type="AlphaFoldDB" id="A0A1Y6M1G6"/>
<feature type="compositionally biased region" description="Acidic residues" evidence="2">
    <location>
        <begin position="140"/>
        <end position="177"/>
    </location>
</feature>
<dbReference type="Proteomes" id="UP000215453">
    <property type="component" value="Chromosome 18"/>
</dbReference>
<evidence type="ECO:0000313" key="3">
    <source>
        <dbReference type="EMBL" id="SMY30432.1"/>
    </source>
</evidence>
<proteinExistence type="predicted"/>
<accession>A0A1Y6M1G6</accession>
<feature type="coiled-coil region" evidence="1">
    <location>
        <begin position="274"/>
        <end position="308"/>
    </location>
</feature>
<organism evidence="3 4">
    <name type="scientific">Zymoseptoria tritici ST99CH_1A5</name>
    <dbReference type="NCBI Taxonomy" id="1276529"/>
    <lineage>
        <taxon>Eukaryota</taxon>
        <taxon>Fungi</taxon>
        <taxon>Dikarya</taxon>
        <taxon>Ascomycota</taxon>
        <taxon>Pezizomycotina</taxon>
        <taxon>Dothideomycetes</taxon>
        <taxon>Dothideomycetidae</taxon>
        <taxon>Mycosphaerellales</taxon>
        <taxon>Mycosphaerellaceae</taxon>
        <taxon>Zymoseptoria</taxon>
    </lineage>
</organism>
<evidence type="ECO:0000256" key="1">
    <source>
        <dbReference type="SAM" id="Coils"/>
    </source>
</evidence>
<evidence type="ECO:0000256" key="2">
    <source>
        <dbReference type="SAM" id="MobiDB-lite"/>
    </source>
</evidence>
<keyword evidence="1" id="KW-0175">Coiled coil</keyword>
<feature type="region of interest" description="Disordered" evidence="2">
    <location>
        <begin position="133"/>
        <end position="213"/>
    </location>
</feature>
<reference evidence="3 4" key="1">
    <citation type="submission" date="2016-10" db="EMBL/GenBank/DDBJ databases">
        <authorList>
            <person name="Varghese N."/>
        </authorList>
    </citation>
    <scope>NUCLEOTIDE SEQUENCE [LARGE SCALE GENOMIC DNA]</scope>
</reference>